<evidence type="ECO:0000256" key="2">
    <source>
        <dbReference type="ARBA" id="ARBA00023015"/>
    </source>
</evidence>
<dbReference type="PANTHER" id="PTHR34824:SF1">
    <property type="entry name" value="HEAT-INDUCIBLE TRANSCRIPTION REPRESSOR HRCA"/>
    <property type="match status" value="1"/>
</dbReference>
<evidence type="ECO:0000259" key="6">
    <source>
        <dbReference type="Pfam" id="PF03444"/>
    </source>
</evidence>
<gene>
    <name evidence="7" type="ORF">S01H4_43379</name>
</gene>
<dbReference type="EMBL" id="BART01023924">
    <property type="protein sequence ID" value="GAG98420.1"/>
    <property type="molecule type" value="Genomic_DNA"/>
</dbReference>
<dbReference type="SUPFAM" id="SSF55781">
    <property type="entry name" value="GAF domain-like"/>
    <property type="match status" value="1"/>
</dbReference>
<dbReference type="GO" id="GO:0003677">
    <property type="term" value="F:DNA binding"/>
    <property type="evidence" value="ECO:0007669"/>
    <property type="project" value="InterPro"/>
</dbReference>
<protein>
    <recommendedName>
        <fullName evidence="8">Heat-inducible transcription repressor HrcA C-terminal domain-containing protein</fullName>
    </recommendedName>
</protein>
<evidence type="ECO:0000256" key="1">
    <source>
        <dbReference type="ARBA" id="ARBA00022491"/>
    </source>
</evidence>
<proteinExistence type="inferred from homology"/>
<organism evidence="7">
    <name type="scientific">marine sediment metagenome</name>
    <dbReference type="NCBI Taxonomy" id="412755"/>
    <lineage>
        <taxon>unclassified sequences</taxon>
        <taxon>metagenomes</taxon>
        <taxon>ecological metagenomes</taxon>
    </lineage>
</organism>
<dbReference type="InterPro" id="IPR002571">
    <property type="entry name" value="HrcA"/>
</dbReference>
<dbReference type="Pfam" id="PF03444">
    <property type="entry name" value="WHD_HrcA"/>
    <property type="match status" value="1"/>
</dbReference>
<keyword evidence="1" id="KW-0678">Repressor</keyword>
<dbReference type="SUPFAM" id="SSF46785">
    <property type="entry name" value="Winged helix' DNA-binding domain"/>
    <property type="match status" value="1"/>
</dbReference>
<reference evidence="7" key="1">
    <citation type="journal article" date="2014" name="Front. Microbiol.">
        <title>High frequency of phylogenetically diverse reductive dehalogenase-homologous genes in deep subseafloor sedimentary metagenomes.</title>
        <authorList>
            <person name="Kawai M."/>
            <person name="Futagami T."/>
            <person name="Toyoda A."/>
            <person name="Takaki Y."/>
            <person name="Nishi S."/>
            <person name="Hori S."/>
            <person name="Arai W."/>
            <person name="Tsubouchi T."/>
            <person name="Morono Y."/>
            <person name="Uchiyama I."/>
            <person name="Ito T."/>
            <person name="Fujiyama A."/>
            <person name="Inagaki F."/>
            <person name="Takami H."/>
        </authorList>
    </citation>
    <scope>NUCLEOTIDE SEQUENCE</scope>
    <source>
        <strain evidence="7">Expedition CK06-06</strain>
    </source>
</reference>
<sequence>MPKGGLYSLDGVTMLDERKKRILRAVVHNYIATALPVGSRSIAKKYKLGLSPATVRNCMADLEELGYLVHPHTSAGRIPTDKGYRFYVDSLMEREDLSLKDKTKIKKEYSHRMNRIDQIMEETSQVLSLFSRYTGLILAPKLEKSIFHHLELVSLENGRILSILITGSGLVKNKIIEVEEILPEERLEEILNLINDRLSNLPLKSIKEFISDQLKIKTYSVKIWKLMNQIFTWDGVEELYL</sequence>
<evidence type="ECO:0000256" key="4">
    <source>
        <dbReference type="ARBA" id="ARBA00023163"/>
    </source>
</evidence>
<evidence type="ECO:0000313" key="7">
    <source>
        <dbReference type="EMBL" id="GAG98420.1"/>
    </source>
</evidence>
<accession>X1BTM3</accession>
<keyword evidence="2" id="KW-0805">Transcription regulation</keyword>
<evidence type="ECO:0000256" key="3">
    <source>
        <dbReference type="ARBA" id="ARBA00023016"/>
    </source>
</evidence>
<dbReference type="Pfam" id="PF01628">
    <property type="entry name" value="HrcA"/>
    <property type="match status" value="1"/>
</dbReference>
<dbReference type="InterPro" id="IPR036388">
    <property type="entry name" value="WH-like_DNA-bd_sf"/>
</dbReference>
<dbReference type="AlphaFoldDB" id="X1BTM3"/>
<comment type="caution">
    <text evidence="7">The sequence shown here is derived from an EMBL/GenBank/DDBJ whole genome shotgun (WGS) entry which is preliminary data.</text>
</comment>
<dbReference type="GO" id="GO:0045892">
    <property type="term" value="P:negative regulation of DNA-templated transcription"/>
    <property type="evidence" value="ECO:0007669"/>
    <property type="project" value="UniProtKB-ARBA"/>
</dbReference>
<dbReference type="InterPro" id="IPR036390">
    <property type="entry name" value="WH_DNA-bd_sf"/>
</dbReference>
<feature type="domain" description="Heat-inducible transcription repressor HrcA C-terminal" evidence="5">
    <location>
        <begin position="117"/>
        <end position="231"/>
    </location>
</feature>
<dbReference type="InterPro" id="IPR021153">
    <property type="entry name" value="HrcA_C"/>
</dbReference>
<dbReference type="FunFam" id="1.10.10.10:FF:000049">
    <property type="entry name" value="Heat-inducible transcription repressor HrcA"/>
    <property type="match status" value="1"/>
</dbReference>
<feature type="non-terminal residue" evidence="7">
    <location>
        <position position="241"/>
    </location>
</feature>
<keyword evidence="4" id="KW-0804">Transcription</keyword>
<dbReference type="InterPro" id="IPR005104">
    <property type="entry name" value="WHTH_HrcA_DNA-bd"/>
</dbReference>
<dbReference type="Gene3D" id="1.10.10.10">
    <property type="entry name" value="Winged helix-like DNA-binding domain superfamily/Winged helix DNA-binding domain"/>
    <property type="match status" value="1"/>
</dbReference>
<dbReference type="NCBIfam" id="TIGR00331">
    <property type="entry name" value="hrcA"/>
    <property type="match status" value="1"/>
</dbReference>
<evidence type="ECO:0000259" key="5">
    <source>
        <dbReference type="Pfam" id="PF01628"/>
    </source>
</evidence>
<dbReference type="PANTHER" id="PTHR34824">
    <property type="entry name" value="HEAT-INDUCIBLE TRANSCRIPTION REPRESSOR HRCA"/>
    <property type="match status" value="1"/>
</dbReference>
<evidence type="ECO:0008006" key="8">
    <source>
        <dbReference type="Google" id="ProtNLM"/>
    </source>
</evidence>
<feature type="domain" description="Winged helix-turn-helix transcription repressor HrcA DNA-binding" evidence="6">
    <location>
        <begin position="15"/>
        <end position="85"/>
    </location>
</feature>
<keyword evidence="3" id="KW-0346">Stress response</keyword>
<name>X1BTM3_9ZZZZ</name>
<dbReference type="HAMAP" id="MF_00081">
    <property type="entry name" value="HrcA"/>
    <property type="match status" value="1"/>
</dbReference>